<proteinExistence type="predicted"/>
<dbReference type="InterPro" id="IPR007263">
    <property type="entry name" value="DCC1-like"/>
</dbReference>
<organism evidence="1 2">
    <name type="scientific">Alteribacter keqinensis</name>
    <dbReference type="NCBI Taxonomy" id="2483800"/>
    <lineage>
        <taxon>Bacteria</taxon>
        <taxon>Bacillati</taxon>
        <taxon>Bacillota</taxon>
        <taxon>Bacilli</taxon>
        <taxon>Bacillales</taxon>
        <taxon>Bacillaceae</taxon>
        <taxon>Alteribacter</taxon>
    </lineage>
</organism>
<protein>
    <submittedName>
        <fullName evidence="1">Thiol-disulfide oxidoreductase DCC family protein</fullName>
    </submittedName>
</protein>
<dbReference type="InterPro" id="IPR052927">
    <property type="entry name" value="DCC_oxidoreductase"/>
</dbReference>
<dbReference type="AlphaFoldDB" id="A0A3M7TY17"/>
<sequence>MGKVVLFDGECNFCDGSVQFIIKRDPDKVFSFASLQSEEGKRLVEKSGIPLGTDSMILVEEDGSSHMKSGAALRIVRELRRPWNLLWVFILIPYPLRDGVYNIIARNRIKWFGKRAACRVPTAEERERFLDY</sequence>
<evidence type="ECO:0000313" key="1">
    <source>
        <dbReference type="EMBL" id="RNA70169.1"/>
    </source>
</evidence>
<dbReference type="PANTHER" id="PTHR33639:SF2">
    <property type="entry name" value="DUF393 DOMAIN-CONTAINING PROTEIN"/>
    <property type="match status" value="1"/>
</dbReference>
<dbReference type="Pfam" id="PF04134">
    <property type="entry name" value="DCC1-like"/>
    <property type="match status" value="1"/>
</dbReference>
<dbReference type="GO" id="GO:0015035">
    <property type="term" value="F:protein-disulfide reductase activity"/>
    <property type="evidence" value="ECO:0007669"/>
    <property type="project" value="InterPro"/>
</dbReference>
<reference evidence="1 2" key="1">
    <citation type="submission" date="2018-10" db="EMBL/GenBank/DDBJ databases">
        <title>Bacillus Keqinensis sp. nov., a moderately halophilic bacterium isolated from a saline-alkaline lake.</title>
        <authorList>
            <person name="Wang H."/>
        </authorList>
    </citation>
    <scope>NUCLEOTIDE SEQUENCE [LARGE SCALE GENOMIC DNA]</scope>
    <source>
        <strain evidence="1 2">KQ-3</strain>
    </source>
</reference>
<name>A0A3M7TY17_9BACI</name>
<accession>A0A3M7TY17</accession>
<dbReference type="OrthoDB" id="9785438at2"/>
<keyword evidence="2" id="KW-1185">Reference proteome</keyword>
<comment type="caution">
    <text evidence="1">The sequence shown here is derived from an EMBL/GenBank/DDBJ whole genome shotgun (WGS) entry which is preliminary data.</text>
</comment>
<dbReference type="RefSeq" id="WP_122897691.1">
    <property type="nucleotide sequence ID" value="NZ_RHIB01000001.1"/>
</dbReference>
<evidence type="ECO:0000313" key="2">
    <source>
        <dbReference type="Proteomes" id="UP000278746"/>
    </source>
</evidence>
<gene>
    <name evidence="1" type="ORF">EBO34_09650</name>
</gene>
<dbReference type="EMBL" id="RHIB01000001">
    <property type="protein sequence ID" value="RNA70169.1"/>
    <property type="molecule type" value="Genomic_DNA"/>
</dbReference>
<dbReference type="Proteomes" id="UP000278746">
    <property type="component" value="Unassembled WGS sequence"/>
</dbReference>
<dbReference type="PANTHER" id="PTHR33639">
    <property type="entry name" value="THIOL-DISULFIDE OXIDOREDUCTASE DCC"/>
    <property type="match status" value="1"/>
</dbReference>